<dbReference type="GO" id="GO:0046872">
    <property type="term" value="F:metal ion binding"/>
    <property type="evidence" value="ECO:0007669"/>
    <property type="project" value="UniProtKB-UniRule"/>
</dbReference>
<dbReference type="Pfam" id="PF00173">
    <property type="entry name" value="Cyt-b5"/>
    <property type="match status" value="1"/>
</dbReference>
<evidence type="ECO:0000256" key="4">
    <source>
        <dbReference type="RuleBase" id="RU362121"/>
    </source>
</evidence>
<dbReference type="PRINTS" id="PR00363">
    <property type="entry name" value="CYTOCHROMEB5"/>
</dbReference>
<dbReference type="SMART" id="SM01117">
    <property type="entry name" value="Cyt-b5"/>
    <property type="match status" value="1"/>
</dbReference>
<feature type="compositionally biased region" description="Polar residues" evidence="5">
    <location>
        <begin position="1"/>
        <end position="12"/>
    </location>
</feature>
<dbReference type="InterPro" id="IPR001199">
    <property type="entry name" value="Cyt_B5-like_heme/steroid-bd"/>
</dbReference>
<name>A0A6A7BTH1_9PEZI</name>
<evidence type="ECO:0000313" key="8">
    <source>
        <dbReference type="Proteomes" id="UP000799421"/>
    </source>
</evidence>
<dbReference type="GO" id="GO:0020037">
    <property type="term" value="F:heme binding"/>
    <property type="evidence" value="ECO:0007669"/>
    <property type="project" value="UniProtKB-UniRule"/>
</dbReference>
<protein>
    <submittedName>
        <fullName evidence="7">Cytochrome b5</fullName>
    </submittedName>
</protein>
<comment type="similarity">
    <text evidence="4">Belongs to the cytochrome b5 family.</text>
</comment>
<dbReference type="Proteomes" id="UP000799421">
    <property type="component" value="Unassembled WGS sequence"/>
</dbReference>
<keyword evidence="2 4" id="KW-0479">Metal-binding</keyword>
<proteinExistence type="inferred from homology"/>
<evidence type="ECO:0000313" key="7">
    <source>
        <dbReference type="EMBL" id="KAF2858237.1"/>
    </source>
</evidence>
<evidence type="ECO:0000259" key="6">
    <source>
        <dbReference type="PROSITE" id="PS50255"/>
    </source>
</evidence>
<organism evidence="7 8">
    <name type="scientific">Piedraia hortae CBS 480.64</name>
    <dbReference type="NCBI Taxonomy" id="1314780"/>
    <lineage>
        <taxon>Eukaryota</taxon>
        <taxon>Fungi</taxon>
        <taxon>Dikarya</taxon>
        <taxon>Ascomycota</taxon>
        <taxon>Pezizomycotina</taxon>
        <taxon>Dothideomycetes</taxon>
        <taxon>Dothideomycetidae</taxon>
        <taxon>Capnodiales</taxon>
        <taxon>Piedraiaceae</taxon>
        <taxon>Piedraia</taxon>
    </lineage>
</organism>
<evidence type="ECO:0000256" key="2">
    <source>
        <dbReference type="ARBA" id="ARBA00022723"/>
    </source>
</evidence>
<dbReference type="PANTHER" id="PTHR46237:SF1">
    <property type="entry name" value="CYTOCHROME B5 REDUCTASE 4"/>
    <property type="match status" value="1"/>
</dbReference>
<dbReference type="GO" id="GO:0005737">
    <property type="term" value="C:cytoplasm"/>
    <property type="evidence" value="ECO:0007669"/>
    <property type="project" value="TreeGrafter"/>
</dbReference>
<dbReference type="EMBL" id="MU006014">
    <property type="protein sequence ID" value="KAF2858237.1"/>
    <property type="molecule type" value="Genomic_DNA"/>
</dbReference>
<gene>
    <name evidence="7" type="ORF">K470DRAFT_259983</name>
</gene>
<feature type="domain" description="Cytochrome b5 heme-binding" evidence="6">
    <location>
        <begin position="137"/>
        <end position="215"/>
    </location>
</feature>
<dbReference type="PANTHER" id="PTHR46237">
    <property type="entry name" value="CYTOCHROME B5 REDUCTASE 4 FAMILY MEMBER"/>
    <property type="match status" value="1"/>
</dbReference>
<evidence type="ECO:0000256" key="3">
    <source>
        <dbReference type="ARBA" id="ARBA00023004"/>
    </source>
</evidence>
<dbReference type="PROSITE" id="PS00191">
    <property type="entry name" value="CYTOCHROME_B5_1"/>
    <property type="match status" value="1"/>
</dbReference>
<dbReference type="Gene3D" id="3.10.120.10">
    <property type="entry name" value="Cytochrome b5-like heme/steroid binding domain"/>
    <property type="match status" value="1"/>
</dbReference>
<feature type="compositionally biased region" description="Polar residues" evidence="5">
    <location>
        <begin position="71"/>
        <end position="81"/>
    </location>
</feature>
<reference evidence="7" key="1">
    <citation type="journal article" date="2020" name="Stud. Mycol.">
        <title>101 Dothideomycetes genomes: a test case for predicting lifestyles and emergence of pathogens.</title>
        <authorList>
            <person name="Haridas S."/>
            <person name="Albert R."/>
            <person name="Binder M."/>
            <person name="Bloem J."/>
            <person name="Labutti K."/>
            <person name="Salamov A."/>
            <person name="Andreopoulos B."/>
            <person name="Baker S."/>
            <person name="Barry K."/>
            <person name="Bills G."/>
            <person name="Bluhm B."/>
            <person name="Cannon C."/>
            <person name="Castanera R."/>
            <person name="Culley D."/>
            <person name="Daum C."/>
            <person name="Ezra D."/>
            <person name="Gonzalez J."/>
            <person name="Henrissat B."/>
            <person name="Kuo A."/>
            <person name="Liang C."/>
            <person name="Lipzen A."/>
            <person name="Lutzoni F."/>
            <person name="Magnuson J."/>
            <person name="Mondo S."/>
            <person name="Nolan M."/>
            <person name="Ohm R."/>
            <person name="Pangilinan J."/>
            <person name="Park H.-J."/>
            <person name="Ramirez L."/>
            <person name="Alfaro M."/>
            <person name="Sun H."/>
            <person name="Tritt A."/>
            <person name="Yoshinaga Y."/>
            <person name="Zwiers L.-H."/>
            <person name="Turgeon B."/>
            <person name="Goodwin S."/>
            <person name="Spatafora J."/>
            <person name="Crous P."/>
            <person name="Grigoriev I."/>
        </authorList>
    </citation>
    <scope>NUCLEOTIDE SEQUENCE</scope>
    <source>
        <strain evidence="7">CBS 480.64</strain>
    </source>
</reference>
<dbReference type="InterPro" id="IPR051872">
    <property type="entry name" value="Cytochrome_b5/Flavoprotein_Rdt"/>
</dbReference>
<feature type="region of interest" description="Disordered" evidence="5">
    <location>
        <begin position="1"/>
        <end position="120"/>
    </location>
</feature>
<keyword evidence="3 4" id="KW-0408">Iron</keyword>
<dbReference type="PROSITE" id="PS50255">
    <property type="entry name" value="CYTOCHROME_B5_2"/>
    <property type="match status" value="1"/>
</dbReference>
<evidence type="ECO:0000256" key="1">
    <source>
        <dbReference type="ARBA" id="ARBA00022617"/>
    </source>
</evidence>
<dbReference type="OrthoDB" id="432299at2759"/>
<dbReference type="InterPro" id="IPR018506">
    <property type="entry name" value="Cyt_B5_heme-BS"/>
</dbReference>
<dbReference type="AlphaFoldDB" id="A0A6A7BTH1"/>
<accession>A0A6A7BTH1</accession>
<dbReference type="FunFam" id="3.10.120.10:FF:000001">
    <property type="entry name" value="Cytochrome b5 reductase 4"/>
    <property type="match status" value="1"/>
</dbReference>
<dbReference type="GO" id="GO:0004128">
    <property type="term" value="F:cytochrome-b5 reductase activity, acting on NAD(P)H"/>
    <property type="evidence" value="ECO:0007669"/>
    <property type="project" value="TreeGrafter"/>
</dbReference>
<keyword evidence="8" id="KW-1185">Reference proteome</keyword>
<keyword evidence="1 4" id="KW-0349">Heme</keyword>
<evidence type="ECO:0000256" key="5">
    <source>
        <dbReference type="SAM" id="MobiDB-lite"/>
    </source>
</evidence>
<dbReference type="SUPFAM" id="SSF55856">
    <property type="entry name" value="Cytochrome b5-like heme/steroid binding domain"/>
    <property type="match status" value="1"/>
</dbReference>
<sequence>MASQWLPSWFSSKATPDPAKDDDDAESTPKAKPSIPTLECPPLSLNSNDEDTKLMPPPSRPKPDRPKPAATSLSVPTTGPSPQRGRPGDSTQRAGKGLTPNRGKTNARGQVTLAPGHSPLDWSALSRSKNLSGVASLQRVKPSELRKMTGRKGKPAWSSWQGKVYNITPYLPFHPGGEAELLRAAGRDGTALFMDIHPWVNWENMLESCLVGALVPEESSTLDEMD</sequence>
<dbReference type="InterPro" id="IPR036400">
    <property type="entry name" value="Cyt_B5-like_heme/steroid_sf"/>
</dbReference>